<dbReference type="Pfam" id="PF13456">
    <property type="entry name" value="RVT_3"/>
    <property type="match status" value="1"/>
</dbReference>
<organism evidence="4 5">
    <name type="scientific">Cannabis sativa</name>
    <name type="common">Hemp</name>
    <name type="synonym">Marijuana</name>
    <dbReference type="NCBI Taxonomy" id="3483"/>
    <lineage>
        <taxon>Eukaryota</taxon>
        <taxon>Viridiplantae</taxon>
        <taxon>Streptophyta</taxon>
        <taxon>Embryophyta</taxon>
        <taxon>Tracheophyta</taxon>
        <taxon>Spermatophyta</taxon>
        <taxon>Magnoliopsida</taxon>
        <taxon>eudicotyledons</taxon>
        <taxon>Gunneridae</taxon>
        <taxon>Pentapetalae</taxon>
        <taxon>rosids</taxon>
        <taxon>fabids</taxon>
        <taxon>Rosales</taxon>
        <taxon>Cannabaceae</taxon>
        <taxon>Cannabis</taxon>
    </lineage>
</organism>
<dbReference type="InterPro" id="IPR026960">
    <property type="entry name" value="RVT-Znf"/>
</dbReference>
<dbReference type="InterPro" id="IPR036397">
    <property type="entry name" value="RNaseH_sf"/>
</dbReference>
<feature type="domain" description="RNase H type-1" evidence="2">
    <location>
        <begin position="517"/>
        <end position="639"/>
    </location>
</feature>
<evidence type="ECO:0000259" key="2">
    <source>
        <dbReference type="Pfam" id="PF13456"/>
    </source>
</evidence>
<dbReference type="GO" id="GO:0003676">
    <property type="term" value="F:nucleic acid binding"/>
    <property type="evidence" value="ECO:0007669"/>
    <property type="project" value="InterPro"/>
</dbReference>
<evidence type="ECO:0000313" key="4">
    <source>
        <dbReference type="EnsemblPlants" id="cds.evm.model.01.2365"/>
    </source>
</evidence>
<feature type="compositionally biased region" description="Polar residues" evidence="1">
    <location>
        <begin position="478"/>
        <end position="489"/>
    </location>
</feature>
<protein>
    <submittedName>
        <fullName evidence="4">Uncharacterized protein</fullName>
    </submittedName>
</protein>
<keyword evidence="5" id="KW-1185">Reference proteome</keyword>
<dbReference type="Gramene" id="evm.model.01.2365">
    <property type="protein sequence ID" value="cds.evm.model.01.2365"/>
    <property type="gene ID" value="evm.TU.01.2365"/>
</dbReference>
<dbReference type="Gene3D" id="3.30.420.10">
    <property type="entry name" value="Ribonuclease H-like superfamily/Ribonuclease H"/>
    <property type="match status" value="1"/>
</dbReference>
<dbReference type="SUPFAM" id="SSF53098">
    <property type="entry name" value="Ribonuclease H-like"/>
    <property type="match status" value="1"/>
</dbReference>
<reference evidence="4" key="2">
    <citation type="submission" date="2021-03" db="UniProtKB">
        <authorList>
            <consortium name="EnsemblPlants"/>
        </authorList>
    </citation>
    <scope>IDENTIFICATION</scope>
</reference>
<dbReference type="CDD" id="cd06222">
    <property type="entry name" value="RNase_H_like"/>
    <property type="match status" value="1"/>
</dbReference>
<feature type="region of interest" description="Disordered" evidence="1">
    <location>
        <begin position="478"/>
        <end position="502"/>
    </location>
</feature>
<reference evidence="4" key="1">
    <citation type="submission" date="2018-11" db="EMBL/GenBank/DDBJ databases">
        <authorList>
            <person name="Grassa J C."/>
        </authorList>
    </citation>
    <scope>NUCLEOTIDE SEQUENCE [LARGE SCALE GENOMIC DNA]</scope>
</reference>
<dbReference type="InterPro" id="IPR002156">
    <property type="entry name" value="RNaseH_domain"/>
</dbReference>
<proteinExistence type="predicted"/>
<feature type="domain" description="Reverse transcriptase zinc-binding" evidence="3">
    <location>
        <begin position="328"/>
        <end position="398"/>
    </location>
</feature>
<dbReference type="AlphaFoldDB" id="A0A803NKW3"/>
<name>A0A803NKW3_CANSA</name>
<dbReference type="PANTHER" id="PTHR33116">
    <property type="entry name" value="REVERSE TRANSCRIPTASE ZINC-BINDING DOMAIN-CONTAINING PROTEIN-RELATED-RELATED"/>
    <property type="match status" value="1"/>
</dbReference>
<dbReference type="Pfam" id="PF13966">
    <property type="entry name" value="zf-RVT"/>
    <property type="match status" value="1"/>
</dbReference>
<evidence type="ECO:0000259" key="3">
    <source>
        <dbReference type="Pfam" id="PF13966"/>
    </source>
</evidence>
<sequence length="661" mass="75243">MSKAFDRVEWHFIEGMMTAMGFHHTIVDMIYRCVSIVSYSFLINDCFNLKKNLATYLVLRVARGAPAISHLFFTDDSLVLCKANTRFAEAIRRSLNTYCSASGHRLNAAKSVLSFSSNTSQHIQLNFQHIMAMPIQPCHERYLGLPSYSGRDKKLLFADIKDKLWKFLSSWQEQLFSIGGKEVLLKAVAQSIPTYAMSCFQLSNSLIDQIEVMMNKFWWGLTLRVQILIPFFAVFSSQDTSSILTFLDAGSGIYPSLTWRGIVWGKELLIKGLRWKVGDGHNISCATDPWIPGVTYFKPLLFKGSDRNMKVADLVMDNDQQPNTSTSAAMLWWKKFWSLSIPSKVHIFLWRAIQDCLPVLDILHTRHISDTDFCPLCHREKETILHALFHCKRPRKFWRLSTFAVRNLLQTHVPLKYILIHVSTIWSNLELEQFACILWSLWTERNKERHGSKTQLTELLLFKAMTYLDDFHSARGANNTQQRTMSKHQSPAPPHAAIPSSTVPKWLNPTSRRLKLNTDAAVNKATQITGFGAILRNSSGDCIDAMSRPFPGCFKPEIMEALALLHSLQWLKDLRMQVDYIESDSLLLINGLKSQQATISDFHGLLSDILHLVSNFPGVQISHVKRGANTAAHTFAKFALSVDTDCLWLEEFPPPLMSIVL</sequence>
<dbReference type="EnsemblPlants" id="evm.model.01.2365">
    <property type="protein sequence ID" value="cds.evm.model.01.2365"/>
    <property type="gene ID" value="evm.TU.01.2365"/>
</dbReference>
<dbReference type="PANTHER" id="PTHR33116:SF86">
    <property type="entry name" value="REVERSE TRANSCRIPTASE DOMAIN-CONTAINING PROTEIN"/>
    <property type="match status" value="1"/>
</dbReference>
<dbReference type="InterPro" id="IPR012337">
    <property type="entry name" value="RNaseH-like_sf"/>
</dbReference>
<dbReference type="Proteomes" id="UP000596661">
    <property type="component" value="Chromosome 1"/>
</dbReference>
<dbReference type="EMBL" id="UZAU01000070">
    <property type="status" value="NOT_ANNOTATED_CDS"/>
    <property type="molecule type" value="Genomic_DNA"/>
</dbReference>
<evidence type="ECO:0000256" key="1">
    <source>
        <dbReference type="SAM" id="MobiDB-lite"/>
    </source>
</evidence>
<accession>A0A803NKW3</accession>
<dbReference type="GO" id="GO:0004523">
    <property type="term" value="F:RNA-DNA hybrid ribonuclease activity"/>
    <property type="evidence" value="ECO:0007669"/>
    <property type="project" value="InterPro"/>
</dbReference>
<evidence type="ECO:0000313" key="5">
    <source>
        <dbReference type="Proteomes" id="UP000596661"/>
    </source>
</evidence>
<dbReference type="InterPro" id="IPR044730">
    <property type="entry name" value="RNase_H-like_dom_plant"/>
</dbReference>